<dbReference type="Proteomes" id="UP000504637">
    <property type="component" value="Unplaced"/>
</dbReference>
<evidence type="ECO:0000256" key="2">
    <source>
        <dbReference type="SAM" id="Phobius"/>
    </source>
</evidence>
<dbReference type="OrthoDB" id="2348401at2759"/>
<reference evidence="4" key="1">
    <citation type="submission" date="2020-01" db="EMBL/GenBank/DDBJ databases">
        <authorList>
            <consortium name="DOE Joint Genome Institute"/>
            <person name="Haridas S."/>
            <person name="Albert R."/>
            <person name="Binder M."/>
            <person name="Bloem J."/>
            <person name="Labutti K."/>
            <person name="Salamov A."/>
            <person name="Andreopoulos B."/>
            <person name="Baker S.E."/>
            <person name="Barry K."/>
            <person name="Bills G."/>
            <person name="Bluhm B.H."/>
            <person name="Cannon C."/>
            <person name="Castanera R."/>
            <person name="Culley D.E."/>
            <person name="Daum C."/>
            <person name="Ezra D."/>
            <person name="Gonzalez J.B."/>
            <person name="Henrissat B."/>
            <person name="Kuo A."/>
            <person name="Liang C."/>
            <person name="Lipzen A."/>
            <person name="Lutzoni F."/>
            <person name="Magnuson J."/>
            <person name="Mondo S."/>
            <person name="Nolan M."/>
            <person name="Ohm R."/>
            <person name="Pangilinan J."/>
            <person name="Park H.-J."/>
            <person name="Ramirez L."/>
            <person name="Alfaro M."/>
            <person name="Sun H."/>
            <person name="Tritt A."/>
            <person name="Yoshinaga Y."/>
            <person name="Zwiers L.-H."/>
            <person name="Turgeon B.G."/>
            <person name="Goodwin S.B."/>
            <person name="Spatafora J.W."/>
            <person name="Crous P.W."/>
            <person name="Grigoriev I.V."/>
        </authorList>
    </citation>
    <scope>NUCLEOTIDE SEQUENCE</scope>
    <source>
        <strain evidence="4">CBS 342.82</strain>
    </source>
</reference>
<proteinExistence type="predicted"/>
<dbReference type="AlphaFoldDB" id="A0A6J3MAX8"/>
<feature type="compositionally biased region" description="Basic and acidic residues" evidence="1">
    <location>
        <begin position="93"/>
        <end position="107"/>
    </location>
</feature>
<dbReference type="RefSeq" id="XP_033462049.1">
    <property type="nucleotide sequence ID" value="XM_033604181.1"/>
</dbReference>
<dbReference type="GeneID" id="54361981"/>
<dbReference type="Gene3D" id="6.10.250.2440">
    <property type="match status" value="2"/>
</dbReference>
<keyword evidence="3" id="KW-1185">Reference proteome</keyword>
<feature type="region of interest" description="Disordered" evidence="1">
    <location>
        <begin position="84"/>
        <end position="179"/>
    </location>
</feature>
<evidence type="ECO:0000313" key="4">
    <source>
        <dbReference type="RefSeq" id="XP_033462049.1"/>
    </source>
</evidence>
<evidence type="ECO:0000313" key="3">
    <source>
        <dbReference type="Proteomes" id="UP000504637"/>
    </source>
</evidence>
<reference evidence="4" key="3">
    <citation type="submission" date="2025-08" db="UniProtKB">
        <authorList>
            <consortium name="RefSeq"/>
        </authorList>
    </citation>
    <scope>IDENTIFICATION</scope>
    <source>
        <strain evidence="4">CBS 342.82</strain>
    </source>
</reference>
<feature type="compositionally biased region" description="Polar residues" evidence="1">
    <location>
        <begin position="108"/>
        <end position="124"/>
    </location>
</feature>
<keyword evidence="2" id="KW-0472">Membrane</keyword>
<dbReference type="InterPro" id="IPR007250">
    <property type="entry name" value="HSP9_HSP12"/>
</dbReference>
<accession>A0A6J3MAX8</accession>
<keyword evidence="2" id="KW-1133">Transmembrane helix</keyword>
<evidence type="ECO:0008006" key="5">
    <source>
        <dbReference type="Google" id="ProtNLM"/>
    </source>
</evidence>
<name>A0A6J3MAX8_9PEZI</name>
<evidence type="ECO:0000256" key="1">
    <source>
        <dbReference type="SAM" id="MobiDB-lite"/>
    </source>
</evidence>
<feature type="compositionally biased region" description="Basic and acidic residues" evidence="1">
    <location>
        <begin position="128"/>
        <end position="139"/>
    </location>
</feature>
<dbReference type="Pfam" id="PF04119">
    <property type="entry name" value="HSP9_HSP12"/>
    <property type="match status" value="1"/>
</dbReference>
<protein>
    <recommendedName>
        <fullName evidence="5">Chaperone/heat shock protein Hsp12</fullName>
    </recommendedName>
</protein>
<sequence>MTAQVAAERETSNCQQEHDTCLASLAPVAWSTALSIKDFPLLRLCFFLLLFFSLIIHHLTIIHHPSQRSIITFNLKTPSRPITSIPISNMSDLGRKDMSDKAQEKITPDSQKSTLQQTKETLTGTADKAARDTQPDSHKSTTQQMGDKMSGSKDSHSRSTDDKSMLDKAKDTVGLGDKH</sequence>
<feature type="compositionally biased region" description="Basic and acidic residues" evidence="1">
    <location>
        <begin position="150"/>
        <end position="179"/>
    </location>
</feature>
<keyword evidence="2" id="KW-0812">Transmembrane</keyword>
<organism evidence="4">
    <name type="scientific">Dissoconium aciculare CBS 342.82</name>
    <dbReference type="NCBI Taxonomy" id="1314786"/>
    <lineage>
        <taxon>Eukaryota</taxon>
        <taxon>Fungi</taxon>
        <taxon>Dikarya</taxon>
        <taxon>Ascomycota</taxon>
        <taxon>Pezizomycotina</taxon>
        <taxon>Dothideomycetes</taxon>
        <taxon>Dothideomycetidae</taxon>
        <taxon>Mycosphaerellales</taxon>
        <taxon>Dissoconiaceae</taxon>
        <taxon>Dissoconium</taxon>
    </lineage>
</organism>
<reference evidence="4" key="2">
    <citation type="submission" date="2020-04" db="EMBL/GenBank/DDBJ databases">
        <authorList>
            <consortium name="NCBI Genome Project"/>
        </authorList>
    </citation>
    <scope>NUCLEOTIDE SEQUENCE</scope>
    <source>
        <strain evidence="4">CBS 342.82</strain>
    </source>
</reference>
<gene>
    <name evidence="4" type="ORF">K489DRAFT_377552</name>
</gene>
<feature type="transmembrane region" description="Helical" evidence="2">
    <location>
        <begin position="41"/>
        <end position="62"/>
    </location>
</feature>